<dbReference type="Gene3D" id="3.30.160.60">
    <property type="entry name" value="Classic Zinc Finger"/>
    <property type="match status" value="1"/>
</dbReference>
<comment type="caution">
    <text evidence="8">The sequence shown here is derived from an EMBL/GenBank/DDBJ whole genome shotgun (WGS) entry which is preliminary data.</text>
</comment>
<keyword evidence="6 7" id="KW-0961">Cell wall biogenesis/degradation</keyword>
<dbReference type="Proteomes" id="UP000570493">
    <property type="component" value="Unassembled WGS sequence"/>
</dbReference>
<dbReference type="PANTHER" id="PTHR30518">
    <property type="entry name" value="ENDOLYTIC MUREIN TRANSGLYCOSYLASE"/>
    <property type="match status" value="1"/>
</dbReference>
<dbReference type="CDD" id="cd08010">
    <property type="entry name" value="MltG_like"/>
    <property type="match status" value="1"/>
</dbReference>
<dbReference type="InterPro" id="IPR003770">
    <property type="entry name" value="MLTG-like"/>
</dbReference>
<sequence>MLRVIISIVLLALLVTGVVYQQLQATINSRLKAPANTLFEVKKGTGFNQLCQQWQAKKWLDECLRYQILAKLDPTLTDLKAGLYQLDNATVLDNIRQINQGKQVSFSFTIIEGQSLRDVLAAISKAQYLRQDLSLSELSQQIVGSDQHLEGWLFPDTYYYHANDTTSSVLKRAHKIMQNVLDEAWQKRAADLPLKTAYEALIMASIIEKETGLASERPLIASVFTNRLNTNMRLQTDPTVIYGIGADFDGDIKRKDLINHTPYNTYKINGLPPTPIAMPSKAAILAAVNPPETEYLYFVAKGDGSHQFSKTLKEHNKAVQDYLRYQKQLSKLE</sequence>
<dbReference type="EC" id="4.2.2.29" evidence="7"/>
<evidence type="ECO:0000256" key="7">
    <source>
        <dbReference type="HAMAP-Rule" id="MF_02065"/>
    </source>
</evidence>
<dbReference type="EMBL" id="JABBMT010000001">
    <property type="protein sequence ID" value="NMM39554.1"/>
    <property type="molecule type" value="Genomic_DNA"/>
</dbReference>
<dbReference type="RefSeq" id="WP_169018191.1">
    <property type="nucleotide sequence ID" value="NZ_JABBMT010000001.1"/>
</dbReference>
<dbReference type="AlphaFoldDB" id="A0A7Y0DQ51"/>
<organism evidence="8 9">
    <name type="scientific">Pseudoalteromonas arctica</name>
    <dbReference type="NCBI Taxonomy" id="394751"/>
    <lineage>
        <taxon>Bacteria</taxon>
        <taxon>Pseudomonadati</taxon>
        <taxon>Pseudomonadota</taxon>
        <taxon>Gammaproteobacteria</taxon>
        <taxon>Alteromonadales</taxon>
        <taxon>Pseudoalteromonadaceae</taxon>
        <taxon>Pseudoalteromonas</taxon>
    </lineage>
</organism>
<evidence type="ECO:0000256" key="1">
    <source>
        <dbReference type="ARBA" id="ARBA00022475"/>
    </source>
</evidence>
<feature type="site" description="Important for catalytic activity" evidence="7">
    <location>
        <position position="210"/>
    </location>
</feature>
<protein>
    <recommendedName>
        <fullName evidence="7">Endolytic murein transglycosylase</fullName>
        <ecNumber evidence="7">4.2.2.29</ecNumber>
    </recommendedName>
    <alternativeName>
        <fullName evidence="7">Peptidoglycan lytic transglycosylase</fullName>
    </alternativeName>
    <alternativeName>
        <fullName evidence="7">Peptidoglycan polymerization terminase</fullName>
    </alternativeName>
</protein>
<comment type="similarity">
    <text evidence="7">Belongs to the transglycosylase MltG family.</text>
</comment>
<keyword evidence="2 7" id="KW-0812">Transmembrane</keyword>
<dbReference type="FunFam" id="3.30.160.60:FF:000242">
    <property type="entry name" value="Endolytic murein transglycosylase"/>
    <property type="match status" value="1"/>
</dbReference>
<evidence type="ECO:0000256" key="4">
    <source>
        <dbReference type="ARBA" id="ARBA00023136"/>
    </source>
</evidence>
<evidence type="ECO:0000256" key="3">
    <source>
        <dbReference type="ARBA" id="ARBA00022989"/>
    </source>
</evidence>
<keyword evidence="4 7" id="KW-0472">Membrane</keyword>
<dbReference type="GO" id="GO:0005886">
    <property type="term" value="C:plasma membrane"/>
    <property type="evidence" value="ECO:0007669"/>
    <property type="project" value="UniProtKB-UniRule"/>
</dbReference>
<evidence type="ECO:0000256" key="5">
    <source>
        <dbReference type="ARBA" id="ARBA00023239"/>
    </source>
</evidence>
<evidence type="ECO:0000256" key="2">
    <source>
        <dbReference type="ARBA" id="ARBA00022692"/>
    </source>
</evidence>
<evidence type="ECO:0000313" key="8">
    <source>
        <dbReference type="EMBL" id="NMM39554.1"/>
    </source>
</evidence>
<dbReference type="NCBIfam" id="TIGR00247">
    <property type="entry name" value="endolytic transglycosylase MltG"/>
    <property type="match status" value="1"/>
</dbReference>
<keyword evidence="5 7" id="KW-0456">Lyase</keyword>
<dbReference type="GO" id="GO:0009252">
    <property type="term" value="P:peptidoglycan biosynthetic process"/>
    <property type="evidence" value="ECO:0007669"/>
    <property type="project" value="UniProtKB-UniRule"/>
</dbReference>
<reference evidence="8" key="1">
    <citation type="submission" date="2020-04" db="EMBL/GenBank/DDBJ databases">
        <title>Genome Sequencing for Pseudoaltermonas arctica.</title>
        <authorList>
            <person name="Elkins N.S."/>
        </authorList>
    </citation>
    <scope>NUCLEOTIDE SEQUENCE [LARGE SCALE GENOMIC DNA]</scope>
    <source>
        <strain evidence="8">NEC-BIFX-2020_0012</strain>
    </source>
</reference>
<dbReference type="HAMAP" id="MF_02065">
    <property type="entry name" value="MltG"/>
    <property type="match status" value="1"/>
</dbReference>
<dbReference type="GO" id="GO:0071555">
    <property type="term" value="P:cell wall organization"/>
    <property type="evidence" value="ECO:0007669"/>
    <property type="project" value="UniProtKB-KW"/>
</dbReference>
<comment type="function">
    <text evidence="7">Functions as a peptidoglycan terminase that cleaves nascent peptidoglycan strands endolytically to terminate their elongation.</text>
</comment>
<name>A0A7Y0DQ51_9GAMM</name>
<comment type="catalytic activity">
    <reaction evidence="7">
        <text>a peptidoglycan chain = a peptidoglycan chain with N-acetyl-1,6-anhydromuramyl-[peptide] at the reducing end + a peptidoglycan chain with N-acetylglucosamine at the non-reducing end.</text>
        <dbReference type="EC" id="4.2.2.29"/>
    </reaction>
</comment>
<evidence type="ECO:0000313" key="9">
    <source>
        <dbReference type="Proteomes" id="UP000570493"/>
    </source>
</evidence>
<proteinExistence type="inferred from homology"/>
<dbReference type="PANTHER" id="PTHR30518:SF2">
    <property type="entry name" value="ENDOLYTIC MUREIN TRANSGLYCOSYLASE"/>
    <property type="match status" value="1"/>
</dbReference>
<evidence type="ECO:0000256" key="6">
    <source>
        <dbReference type="ARBA" id="ARBA00023316"/>
    </source>
</evidence>
<keyword evidence="1 7" id="KW-1003">Cell membrane</keyword>
<keyword evidence="7" id="KW-0997">Cell inner membrane</keyword>
<dbReference type="GO" id="GO:0008932">
    <property type="term" value="F:lytic endotransglycosylase activity"/>
    <property type="evidence" value="ECO:0007669"/>
    <property type="project" value="UniProtKB-UniRule"/>
</dbReference>
<keyword evidence="3 7" id="KW-1133">Transmembrane helix</keyword>
<gene>
    <name evidence="7 8" type="primary">mltG</name>
    <name evidence="8" type="ORF">HHO47_01495</name>
</gene>
<keyword evidence="9" id="KW-1185">Reference proteome</keyword>
<dbReference type="Pfam" id="PF02618">
    <property type="entry name" value="YceG"/>
    <property type="match status" value="1"/>
</dbReference>
<accession>A0A7Y0DQ51</accession>